<keyword evidence="2" id="KW-1185">Reference proteome</keyword>
<sequence length="75" mass="8554">MRVRGVKCLHVKSTEPSANCIETLFREKSFPTNSESRSLHRPLPPYCVAGLSPPRVTAFRRGLPAFRRRLPSQVY</sequence>
<dbReference type="Proteomes" id="UP001060215">
    <property type="component" value="Chromosome 6"/>
</dbReference>
<reference evidence="1 2" key="1">
    <citation type="journal article" date="2022" name="Plant J.">
        <title>Chromosome-level genome of Camellia lanceoleosa provides a valuable resource for understanding genome evolution and self-incompatibility.</title>
        <authorList>
            <person name="Gong W."/>
            <person name="Xiao S."/>
            <person name="Wang L."/>
            <person name="Liao Z."/>
            <person name="Chang Y."/>
            <person name="Mo W."/>
            <person name="Hu G."/>
            <person name="Li W."/>
            <person name="Zhao G."/>
            <person name="Zhu H."/>
            <person name="Hu X."/>
            <person name="Ji K."/>
            <person name="Xiang X."/>
            <person name="Song Q."/>
            <person name="Yuan D."/>
            <person name="Jin S."/>
            <person name="Zhang L."/>
        </authorList>
    </citation>
    <scope>NUCLEOTIDE SEQUENCE [LARGE SCALE GENOMIC DNA]</scope>
    <source>
        <strain evidence="1">SQ_2022a</strain>
    </source>
</reference>
<evidence type="ECO:0000313" key="2">
    <source>
        <dbReference type="Proteomes" id="UP001060215"/>
    </source>
</evidence>
<organism evidence="1 2">
    <name type="scientific">Camellia lanceoleosa</name>
    <dbReference type="NCBI Taxonomy" id="1840588"/>
    <lineage>
        <taxon>Eukaryota</taxon>
        <taxon>Viridiplantae</taxon>
        <taxon>Streptophyta</taxon>
        <taxon>Embryophyta</taxon>
        <taxon>Tracheophyta</taxon>
        <taxon>Spermatophyta</taxon>
        <taxon>Magnoliopsida</taxon>
        <taxon>eudicotyledons</taxon>
        <taxon>Gunneridae</taxon>
        <taxon>Pentapetalae</taxon>
        <taxon>asterids</taxon>
        <taxon>Ericales</taxon>
        <taxon>Theaceae</taxon>
        <taxon>Camellia</taxon>
    </lineage>
</organism>
<name>A0ACC0IAX5_9ERIC</name>
<accession>A0ACC0IAX5</accession>
<gene>
    <name evidence="1" type="ORF">LOK49_LG03G03202</name>
</gene>
<protein>
    <submittedName>
        <fullName evidence="1">Uncharacterized protein</fullName>
    </submittedName>
</protein>
<evidence type="ECO:0000313" key="1">
    <source>
        <dbReference type="EMBL" id="KAI8022565.1"/>
    </source>
</evidence>
<comment type="caution">
    <text evidence="1">The sequence shown here is derived from an EMBL/GenBank/DDBJ whole genome shotgun (WGS) entry which is preliminary data.</text>
</comment>
<proteinExistence type="predicted"/>
<dbReference type="EMBL" id="CM045763">
    <property type="protein sequence ID" value="KAI8022565.1"/>
    <property type="molecule type" value="Genomic_DNA"/>
</dbReference>